<feature type="domain" description="HTH marR-type" evidence="1">
    <location>
        <begin position="13"/>
        <end position="146"/>
    </location>
</feature>
<accession>A0A7W6GST6</accession>
<dbReference type="RefSeq" id="WP_183965877.1">
    <property type="nucleotide sequence ID" value="NZ_BAABBZ010000007.1"/>
</dbReference>
<dbReference type="EMBL" id="JACIEJ010000005">
    <property type="protein sequence ID" value="MBB3985908.1"/>
    <property type="molecule type" value="Genomic_DNA"/>
</dbReference>
<evidence type="ECO:0000259" key="1">
    <source>
        <dbReference type="PROSITE" id="PS50995"/>
    </source>
</evidence>
<dbReference type="GO" id="GO:0006950">
    <property type="term" value="P:response to stress"/>
    <property type="evidence" value="ECO:0007669"/>
    <property type="project" value="TreeGrafter"/>
</dbReference>
<dbReference type="PROSITE" id="PS50995">
    <property type="entry name" value="HTH_MARR_2"/>
    <property type="match status" value="1"/>
</dbReference>
<evidence type="ECO:0000313" key="3">
    <source>
        <dbReference type="Proteomes" id="UP000541426"/>
    </source>
</evidence>
<dbReference type="GO" id="GO:0003677">
    <property type="term" value="F:DNA binding"/>
    <property type="evidence" value="ECO:0007669"/>
    <property type="project" value="UniProtKB-KW"/>
</dbReference>
<protein>
    <submittedName>
        <fullName evidence="2">DNA-binding MarR family transcriptional regulator</fullName>
    </submittedName>
</protein>
<organism evidence="2 3">
    <name type="scientific">Sagittula marina</name>
    <dbReference type="NCBI Taxonomy" id="943940"/>
    <lineage>
        <taxon>Bacteria</taxon>
        <taxon>Pseudomonadati</taxon>
        <taxon>Pseudomonadota</taxon>
        <taxon>Alphaproteobacteria</taxon>
        <taxon>Rhodobacterales</taxon>
        <taxon>Roseobacteraceae</taxon>
        <taxon>Sagittula</taxon>
    </lineage>
</organism>
<gene>
    <name evidence="2" type="ORF">GGQ68_002246</name>
</gene>
<dbReference type="PANTHER" id="PTHR33164">
    <property type="entry name" value="TRANSCRIPTIONAL REGULATOR, MARR FAMILY"/>
    <property type="match status" value="1"/>
</dbReference>
<dbReference type="PANTHER" id="PTHR33164:SF43">
    <property type="entry name" value="HTH-TYPE TRANSCRIPTIONAL REPRESSOR YETL"/>
    <property type="match status" value="1"/>
</dbReference>
<dbReference type="SUPFAM" id="SSF46785">
    <property type="entry name" value="Winged helix' DNA-binding domain"/>
    <property type="match status" value="1"/>
</dbReference>
<reference evidence="2 3" key="1">
    <citation type="submission" date="2020-08" db="EMBL/GenBank/DDBJ databases">
        <title>Genomic Encyclopedia of Type Strains, Phase IV (KMG-IV): sequencing the most valuable type-strain genomes for metagenomic binning, comparative biology and taxonomic classification.</title>
        <authorList>
            <person name="Goeker M."/>
        </authorList>
    </citation>
    <scope>NUCLEOTIDE SEQUENCE [LARGE SCALE GENOMIC DNA]</scope>
    <source>
        <strain evidence="2 3">DSM 102235</strain>
    </source>
</reference>
<dbReference type="InterPro" id="IPR039422">
    <property type="entry name" value="MarR/SlyA-like"/>
</dbReference>
<dbReference type="Pfam" id="PF01047">
    <property type="entry name" value="MarR"/>
    <property type="match status" value="1"/>
</dbReference>
<dbReference type="SMART" id="SM00347">
    <property type="entry name" value="HTH_MARR"/>
    <property type="match status" value="1"/>
</dbReference>
<dbReference type="InterPro" id="IPR000835">
    <property type="entry name" value="HTH_MarR-typ"/>
</dbReference>
<dbReference type="Proteomes" id="UP000541426">
    <property type="component" value="Unassembled WGS sequence"/>
</dbReference>
<dbReference type="GO" id="GO:0003700">
    <property type="term" value="F:DNA-binding transcription factor activity"/>
    <property type="evidence" value="ECO:0007669"/>
    <property type="project" value="InterPro"/>
</dbReference>
<evidence type="ECO:0000313" key="2">
    <source>
        <dbReference type="EMBL" id="MBB3985908.1"/>
    </source>
</evidence>
<sequence length="152" mass="17078">MPEGKGALGYGVLSDSFGFLLRLAQLRSFAEFYADMGPEDIRPGEMTMLFVLAENPGVRQGVLAKALQIKRAHMTKMVHGMEAEGLLERTVPQDDKRSVELWLTDLGRARIDTVRPVFVRHEARDVPGLESAEVAELKRLLRRYVGIDPEEK</sequence>
<comment type="caution">
    <text evidence="2">The sequence shown here is derived from an EMBL/GenBank/DDBJ whole genome shotgun (WGS) entry which is preliminary data.</text>
</comment>
<dbReference type="PRINTS" id="PR00598">
    <property type="entry name" value="HTHMARR"/>
</dbReference>
<keyword evidence="2" id="KW-0238">DNA-binding</keyword>
<dbReference type="InterPro" id="IPR036390">
    <property type="entry name" value="WH_DNA-bd_sf"/>
</dbReference>
<dbReference type="Gene3D" id="1.10.10.10">
    <property type="entry name" value="Winged helix-like DNA-binding domain superfamily/Winged helix DNA-binding domain"/>
    <property type="match status" value="1"/>
</dbReference>
<name>A0A7W6GST6_9RHOB</name>
<keyword evidence="3" id="KW-1185">Reference proteome</keyword>
<proteinExistence type="predicted"/>
<dbReference type="AlphaFoldDB" id="A0A7W6GST6"/>
<dbReference type="InterPro" id="IPR036388">
    <property type="entry name" value="WH-like_DNA-bd_sf"/>
</dbReference>